<proteinExistence type="predicted"/>
<evidence type="ECO:0000256" key="2">
    <source>
        <dbReference type="ARBA" id="ARBA00022785"/>
    </source>
</evidence>
<feature type="domain" description="tRNA-guanine(15) transglycosylase-like" evidence="3">
    <location>
        <begin position="137"/>
        <end position="389"/>
    </location>
</feature>
<evidence type="ECO:0000259" key="3">
    <source>
        <dbReference type="Pfam" id="PF01702"/>
    </source>
</evidence>
<dbReference type="PANTHER" id="PTHR46499">
    <property type="entry name" value="QUEUINE TRNA-RIBOSYLTRANSFERASE"/>
    <property type="match status" value="1"/>
</dbReference>
<keyword evidence="6" id="KW-1185">Reference proteome</keyword>
<dbReference type="AlphaFoldDB" id="A0A5J4KPC0"/>
<dbReference type="InterPro" id="IPR050076">
    <property type="entry name" value="ArchSynthase1/Queuine_TRR"/>
</dbReference>
<evidence type="ECO:0000313" key="6">
    <source>
        <dbReference type="Proteomes" id="UP000326912"/>
    </source>
</evidence>
<dbReference type="GO" id="GO:0008616">
    <property type="term" value="P:tRNA queuosine(34) biosynthetic process"/>
    <property type="evidence" value="ECO:0007669"/>
    <property type="project" value="UniProtKB-KW"/>
</dbReference>
<dbReference type="GO" id="GO:0005737">
    <property type="term" value="C:cytoplasm"/>
    <property type="evidence" value="ECO:0007669"/>
    <property type="project" value="TreeGrafter"/>
</dbReference>
<dbReference type="Gene3D" id="3.20.20.105">
    <property type="entry name" value="Queuine tRNA-ribosyltransferase-like"/>
    <property type="match status" value="1"/>
</dbReference>
<comment type="caution">
    <text evidence="5">The sequence shown here is derived from an EMBL/GenBank/DDBJ whole genome shotgun (WGS) entry which is preliminary data.</text>
</comment>
<dbReference type="EMBL" id="BKZW01000002">
    <property type="protein sequence ID" value="GER89725.1"/>
    <property type="molecule type" value="Genomic_DNA"/>
</dbReference>
<keyword evidence="1" id="KW-0819">tRNA processing</keyword>
<keyword evidence="2" id="KW-0671">Queuosine biosynthesis</keyword>
<evidence type="ECO:0000259" key="4">
    <source>
        <dbReference type="Pfam" id="PF17884"/>
    </source>
</evidence>
<evidence type="ECO:0008006" key="7">
    <source>
        <dbReference type="Google" id="ProtNLM"/>
    </source>
</evidence>
<dbReference type="InterPro" id="IPR002616">
    <property type="entry name" value="tRNA_ribo_trans-like"/>
</dbReference>
<sequence length="704" mass="80027">MKNFQSAKTQKDSQPIPEILQGHCSSKGFITQMHSSDTNLRARCGLLTVHDAKLETPALFPVINLLTGPPSLERNGATHKFLKRQLIFNDRRVGFMTEVLHFTDYAFSKRMFQEWFPHAGNKSGEVKDLDYWVKESFESLKKPAEVYRPMFFLDSGGFRLLFNREADITDYGYKPDQKSIFQLQIDYGADIVASLDYPIPPFLNKQQAEDRIKCSVENAVLLMKLIYSSGEPLRKRPFPILAVHGQTPVQIRSCVLQLLHSLAKEGFTDKEPFGIGIGSLVPLRMSSNADKIVMIVKSAIDTLYDSSLHDFKPERVLVHAFGITGNLIPILTHLGVDTFDSSSYVKSASSLNYYDSKTWSVQDFLKLTQITCTCKACNGITDEELMQMQADLRGNKINGHAERLQHKAGDFIVDIKSDIYGIIAYHNLLIQYDEIREVRDAISRGQTAQHLVHFCKTHTKSIELAELVAEIDPTVKALLNYQPKLFPRTREDYEQHREISLANDPMLFDIAAIENYQVPSDKDRLFLLACSQEKPYSHSKIHQGIFRTLKHYLGDALNTCHKVTISGLYGPVPFEYENEQVVLSYEYLLSVAAKKQADLITKRLVTYLEENIPEYKLVVAYVAAKAYRAIVENAFKQVKLNYAQQYGNDAPFPVPLIVLPSKTKGTGTKELLIHANLEELVHQIFPEREIYMNVPGQLKNQELF</sequence>
<gene>
    <name evidence="5" type="ORF">KDW_38870</name>
</gene>
<dbReference type="InterPro" id="IPR036895">
    <property type="entry name" value="Uracil-DNA_glycosylase-like_sf"/>
</dbReference>
<dbReference type="SUPFAM" id="SSF52141">
    <property type="entry name" value="Uracil-DNA glycosylase-like"/>
    <property type="match status" value="1"/>
</dbReference>
<dbReference type="Gene3D" id="3.40.50.10630">
    <property type="entry name" value="Uracil-DNA glycosylase-like"/>
    <property type="match status" value="1"/>
</dbReference>
<evidence type="ECO:0000313" key="5">
    <source>
        <dbReference type="EMBL" id="GER89725.1"/>
    </source>
</evidence>
<reference evidence="5 6" key="1">
    <citation type="submission" date="2019-10" db="EMBL/GenBank/DDBJ databases">
        <title>Dictyobacter vulcani sp. nov., within the class Ktedonobacteria, isolated from soil of volcanic Mt. Zao.</title>
        <authorList>
            <person name="Zheng Y."/>
            <person name="Wang C.M."/>
            <person name="Sakai Y."/>
            <person name="Abe K."/>
            <person name="Yokota A."/>
            <person name="Yabe S."/>
        </authorList>
    </citation>
    <scope>NUCLEOTIDE SEQUENCE [LARGE SCALE GENOMIC DNA]</scope>
    <source>
        <strain evidence="5 6">W12</strain>
    </source>
</reference>
<protein>
    <recommendedName>
        <fullName evidence="7">tRNA-guanine(15) transglycosylase-like domain-containing protein</fullName>
    </recommendedName>
</protein>
<evidence type="ECO:0000256" key="1">
    <source>
        <dbReference type="ARBA" id="ARBA00022694"/>
    </source>
</evidence>
<dbReference type="Proteomes" id="UP000326912">
    <property type="component" value="Unassembled WGS sequence"/>
</dbReference>
<accession>A0A5J4KPC0</accession>
<dbReference type="Pfam" id="PF01702">
    <property type="entry name" value="TGT"/>
    <property type="match status" value="1"/>
</dbReference>
<dbReference type="InterPro" id="IPR036511">
    <property type="entry name" value="TGT-like_sf"/>
</dbReference>
<dbReference type="PANTHER" id="PTHR46499:SF1">
    <property type="entry name" value="QUEUINE TRNA-RIBOSYLTRANSFERASE"/>
    <property type="match status" value="1"/>
</dbReference>
<dbReference type="RefSeq" id="WP_151757582.1">
    <property type="nucleotide sequence ID" value="NZ_BKZW01000002.1"/>
</dbReference>
<dbReference type="Pfam" id="PF17884">
    <property type="entry name" value="DUF5591"/>
    <property type="match status" value="1"/>
</dbReference>
<feature type="domain" description="DUF5591" evidence="4">
    <location>
        <begin position="513"/>
        <end position="644"/>
    </location>
</feature>
<name>A0A5J4KPC0_9CHLR</name>
<dbReference type="InterPro" id="IPR040777">
    <property type="entry name" value="DUF5591"/>
</dbReference>
<organism evidence="5 6">
    <name type="scientific">Dictyobacter vulcani</name>
    <dbReference type="NCBI Taxonomy" id="2607529"/>
    <lineage>
        <taxon>Bacteria</taxon>
        <taxon>Bacillati</taxon>
        <taxon>Chloroflexota</taxon>
        <taxon>Ktedonobacteria</taxon>
        <taxon>Ktedonobacterales</taxon>
        <taxon>Dictyobacteraceae</taxon>
        <taxon>Dictyobacter</taxon>
    </lineage>
</organism>
<dbReference type="SUPFAM" id="SSF51713">
    <property type="entry name" value="tRNA-guanine transglycosylase"/>
    <property type="match status" value="1"/>
</dbReference>